<dbReference type="Pfam" id="PF13102">
    <property type="entry name" value="Phage_int_SAM_5"/>
    <property type="match status" value="1"/>
</dbReference>
<feature type="region of interest" description="Disordered" evidence="2">
    <location>
        <begin position="235"/>
        <end position="276"/>
    </location>
</feature>
<dbReference type="EMBL" id="MDZA01000024">
    <property type="protein sequence ID" value="OGX91903.1"/>
    <property type="molecule type" value="Genomic_DNA"/>
</dbReference>
<dbReference type="SUPFAM" id="SSF56349">
    <property type="entry name" value="DNA breaking-rejoining enzymes"/>
    <property type="match status" value="1"/>
</dbReference>
<gene>
    <name evidence="4" type="ORF">BEN49_17980</name>
</gene>
<keyword evidence="5" id="KW-1185">Reference proteome</keyword>
<dbReference type="Gene3D" id="1.10.150.130">
    <property type="match status" value="1"/>
</dbReference>
<name>A0A1G1TM14_9BACT</name>
<comment type="caution">
    <text evidence="4">The sequence shown here is derived from an EMBL/GenBank/DDBJ whole genome shotgun (WGS) entry which is preliminary data.</text>
</comment>
<dbReference type="Proteomes" id="UP000177506">
    <property type="component" value="Unassembled WGS sequence"/>
</dbReference>
<evidence type="ECO:0000313" key="4">
    <source>
        <dbReference type="EMBL" id="OGX91903.1"/>
    </source>
</evidence>
<dbReference type="GO" id="GO:0003677">
    <property type="term" value="F:DNA binding"/>
    <property type="evidence" value="ECO:0007669"/>
    <property type="project" value="UniProtKB-KW"/>
</dbReference>
<evidence type="ECO:0000313" key="5">
    <source>
        <dbReference type="Proteomes" id="UP000177506"/>
    </source>
</evidence>
<protein>
    <recommendedName>
        <fullName evidence="3">Phage integrase SAM-like domain-containing protein</fullName>
    </recommendedName>
</protein>
<dbReference type="InterPro" id="IPR011010">
    <property type="entry name" value="DNA_brk_join_enz"/>
</dbReference>
<accession>A0A1G1TM14</accession>
<evidence type="ECO:0000256" key="1">
    <source>
        <dbReference type="ARBA" id="ARBA00023125"/>
    </source>
</evidence>
<evidence type="ECO:0000256" key="2">
    <source>
        <dbReference type="SAM" id="MobiDB-lite"/>
    </source>
</evidence>
<evidence type="ECO:0000259" key="3">
    <source>
        <dbReference type="Pfam" id="PF13102"/>
    </source>
</evidence>
<proteinExistence type="predicted"/>
<sequence length="276" mass="31381">MQVIINAEVWFRNLDLAWPEWLFNDAQGVCLAALPPADRPADYPQLLAAAAALFGGTPKSLAKRASEHNLLIGQALAKANKVQVDWRLSEQVMTLERFKRDFETSGSKTDFVAYFRDKIIERHRKGKISDTTRKNHFSTLNALAAFRAVVPFNTLTTEFADDFNRYLEKNVNAVNTRWCRHRDVKTYLAQAKEDKLRFDDPYRNFKNRDEPGKWKPLKTEELAKLEHYYRLCGAPHGAPPHPGQVPLQLLVQPAPGRPQAHRRQQGGEPGADVQGP</sequence>
<dbReference type="InterPro" id="IPR010998">
    <property type="entry name" value="Integrase_recombinase_N"/>
</dbReference>
<feature type="domain" description="Phage integrase SAM-like" evidence="3">
    <location>
        <begin position="111"/>
        <end position="206"/>
    </location>
</feature>
<organism evidence="4 5">
    <name type="scientific">Hymenobacter coccineus</name>
    <dbReference type="NCBI Taxonomy" id="1908235"/>
    <lineage>
        <taxon>Bacteria</taxon>
        <taxon>Pseudomonadati</taxon>
        <taxon>Bacteroidota</taxon>
        <taxon>Cytophagia</taxon>
        <taxon>Cytophagales</taxon>
        <taxon>Hymenobacteraceae</taxon>
        <taxon>Hymenobacter</taxon>
    </lineage>
</organism>
<dbReference type="InterPro" id="IPR025269">
    <property type="entry name" value="SAM-like_dom"/>
</dbReference>
<dbReference type="AlphaFoldDB" id="A0A1G1TM14"/>
<keyword evidence="1" id="KW-0238">DNA-binding</keyword>
<reference evidence="4 5" key="1">
    <citation type="submission" date="2016-08" db="EMBL/GenBank/DDBJ databases">
        <title>Hymenobacter coccineus sp. nov., Hymenobacter lapidarius sp. nov. and Hymenobacter glacialis sp. nov., isolated from Antarctic soil.</title>
        <authorList>
            <person name="Sedlacek I."/>
            <person name="Kralova S."/>
            <person name="Kyrova K."/>
            <person name="Maslanova I."/>
            <person name="Stankova E."/>
            <person name="Vrbovska V."/>
            <person name="Nemec M."/>
            <person name="Bartak M."/>
            <person name="Svec P."/>
            <person name="Busse H.-J."/>
            <person name="Pantucek R."/>
        </authorList>
    </citation>
    <scope>NUCLEOTIDE SEQUENCE [LARGE SCALE GENOMIC DNA]</scope>
    <source>
        <strain evidence="4 5">CCM 8649</strain>
    </source>
</reference>